<dbReference type="Pfam" id="PF02902">
    <property type="entry name" value="Peptidase_C48"/>
    <property type="match status" value="1"/>
</dbReference>
<reference evidence="7 8" key="1">
    <citation type="journal article" date="2023" name="Plants (Basel)">
        <title>Bridging the Gap: Combining Genomics and Transcriptomics Approaches to Understand Stylosanthes scabra, an Orphan Legume from the Brazilian Caatinga.</title>
        <authorList>
            <person name="Ferreira-Neto J.R.C."/>
            <person name="da Silva M.D."/>
            <person name="Binneck E."/>
            <person name="de Melo N.F."/>
            <person name="da Silva R.H."/>
            <person name="de Melo A.L.T.M."/>
            <person name="Pandolfi V."/>
            <person name="Bustamante F.O."/>
            <person name="Brasileiro-Vidal A.C."/>
            <person name="Benko-Iseppon A.M."/>
        </authorList>
    </citation>
    <scope>NUCLEOTIDE SEQUENCE [LARGE SCALE GENOMIC DNA]</scope>
    <source>
        <tissue evidence="7">Leaves</tissue>
    </source>
</reference>
<evidence type="ECO:0000256" key="5">
    <source>
        <dbReference type="SAM" id="MobiDB-lite"/>
    </source>
</evidence>
<name>A0ABU6U2B7_9FABA</name>
<evidence type="ECO:0000313" key="8">
    <source>
        <dbReference type="Proteomes" id="UP001341840"/>
    </source>
</evidence>
<dbReference type="SUPFAM" id="SSF54001">
    <property type="entry name" value="Cysteine proteinases"/>
    <property type="match status" value="1"/>
</dbReference>
<accession>A0ABU6U2B7</accession>
<evidence type="ECO:0000256" key="1">
    <source>
        <dbReference type="ARBA" id="ARBA00005234"/>
    </source>
</evidence>
<keyword evidence="2" id="KW-0645">Protease</keyword>
<keyword evidence="8" id="KW-1185">Reference proteome</keyword>
<keyword evidence="4" id="KW-0788">Thiol protease</keyword>
<protein>
    <recommendedName>
        <fullName evidence="6">Ubiquitin-like protease family profile domain-containing protein</fullName>
    </recommendedName>
</protein>
<feature type="compositionally biased region" description="Polar residues" evidence="5">
    <location>
        <begin position="273"/>
        <end position="295"/>
    </location>
</feature>
<dbReference type="EMBL" id="JASCZI010120832">
    <property type="protein sequence ID" value="MED6155044.1"/>
    <property type="molecule type" value="Genomic_DNA"/>
</dbReference>
<evidence type="ECO:0000256" key="2">
    <source>
        <dbReference type="ARBA" id="ARBA00022670"/>
    </source>
</evidence>
<evidence type="ECO:0000259" key="6">
    <source>
        <dbReference type="PROSITE" id="PS50600"/>
    </source>
</evidence>
<evidence type="ECO:0000313" key="7">
    <source>
        <dbReference type="EMBL" id="MED6155044.1"/>
    </source>
</evidence>
<dbReference type="Proteomes" id="UP001341840">
    <property type="component" value="Unassembled WGS sequence"/>
</dbReference>
<feature type="domain" description="Ubiquitin-like protease family profile" evidence="6">
    <location>
        <begin position="46"/>
        <end position="224"/>
    </location>
</feature>
<evidence type="ECO:0000256" key="3">
    <source>
        <dbReference type="ARBA" id="ARBA00022801"/>
    </source>
</evidence>
<keyword evidence="3" id="KW-0378">Hydrolase</keyword>
<dbReference type="PANTHER" id="PTHR46915">
    <property type="entry name" value="UBIQUITIN-LIKE PROTEASE 4-RELATED"/>
    <property type="match status" value="1"/>
</dbReference>
<dbReference type="InterPro" id="IPR003653">
    <property type="entry name" value="Peptidase_C48_C"/>
</dbReference>
<sequence>MLARLYKWTTKPTEDNAYEHLFNFKGGKEYTAMRYHLMSLGEEVELDMTIMEIMCILNNMDKNNEKFIYTTCCVPPLFMHSILERYGPSYINAKTGLPHDISTMEDMDPLRYIDTNKLKSAPYVFAPVLFAKHWWLYVLDVDNKKFYALDSLNAKSPSSDRNKIGRFASSVLDQIRVRAGATTMFPNKTRAVVSFSLLLRYIPVPRQPNAFDCGVYVLRYMEYVNPVMLGQKKFNVPIWIEAELQQFREKYVEHILYHGENYYRHKAIKASNSDTRQLKPSTALQSPYTQLNTADLESGKSDAS</sequence>
<feature type="region of interest" description="Disordered" evidence="5">
    <location>
        <begin position="273"/>
        <end position="304"/>
    </location>
</feature>
<dbReference type="Gene3D" id="3.40.395.10">
    <property type="entry name" value="Adenoviral Proteinase, Chain A"/>
    <property type="match status" value="1"/>
</dbReference>
<comment type="caution">
    <text evidence="7">The sequence shown here is derived from an EMBL/GenBank/DDBJ whole genome shotgun (WGS) entry which is preliminary data.</text>
</comment>
<proteinExistence type="inferred from homology"/>
<dbReference type="PROSITE" id="PS50600">
    <property type="entry name" value="ULP_PROTEASE"/>
    <property type="match status" value="1"/>
</dbReference>
<dbReference type="InterPro" id="IPR038765">
    <property type="entry name" value="Papain-like_cys_pep_sf"/>
</dbReference>
<gene>
    <name evidence="7" type="ORF">PIB30_001725</name>
</gene>
<organism evidence="7 8">
    <name type="scientific">Stylosanthes scabra</name>
    <dbReference type="NCBI Taxonomy" id="79078"/>
    <lineage>
        <taxon>Eukaryota</taxon>
        <taxon>Viridiplantae</taxon>
        <taxon>Streptophyta</taxon>
        <taxon>Embryophyta</taxon>
        <taxon>Tracheophyta</taxon>
        <taxon>Spermatophyta</taxon>
        <taxon>Magnoliopsida</taxon>
        <taxon>eudicotyledons</taxon>
        <taxon>Gunneridae</taxon>
        <taxon>Pentapetalae</taxon>
        <taxon>rosids</taxon>
        <taxon>fabids</taxon>
        <taxon>Fabales</taxon>
        <taxon>Fabaceae</taxon>
        <taxon>Papilionoideae</taxon>
        <taxon>50 kb inversion clade</taxon>
        <taxon>dalbergioids sensu lato</taxon>
        <taxon>Dalbergieae</taxon>
        <taxon>Pterocarpus clade</taxon>
        <taxon>Stylosanthes</taxon>
    </lineage>
</organism>
<comment type="similarity">
    <text evidence="1">Belongs to the peptidase C48 family.</text>
</comment>
<dbReference type="PANTHER" id="PTHR46915:SF2">
    <property type="entry name" value="UBIQUITIN-LIKE PROTEASE 4"/>
    <property type="match status" value="1"/>
</dbReference>
<evidence type="ECO:0000256" key="4">
    <source>
        <dbReference type="ARBA" id="ARBA00022807"/>
    </source>
</evidence>